<organism evidence="5 6">
    <name type="scientific">Branchiostoma lanceolatum</name>
    <name type="common">Common lancelet</name>
    <name type="synonym">Amphioxus lanceolatum</name>
    <dbReference type="NCBI Taxonomy" id="7740"/>
    <lineage>
        <taxon>Eukaryota</taxon>
        <taxon>Metazoa</taxon>
        <taxon>Chordata</taxon>
        <taxon>Cephalochordata</taxon>
        <taxon>Leptocardii</taxon>
        <taxon>Amphioxiformes</taxon>
        <taxon>Branchiostomatidae</taxon>
        <taxon>Branchiostoma</taxon>
    </lineage>
</organism>
<dbReference type="SUPFAM" id="SSF52058">
    <property type="entry name" value="L domain-like"/>
    <property type="match status" value="1"/>
</dbReference>
<dbReference type="InterPro" id="IPR032675">
    <property type="entry name" value="LRR_dom_sf"/>
</dbReference>
<feature type="chain" id="PRO_5035431578" evidence="4">
    <location>
        <begin position="18"/>
        <end position="275"/>
    </location>
</feature>
<gene>
    <name evidence="5" type="primary">SLIT2</name>
    <name evidence="5" type="ORF">BLAG_LOCUS2695</name>
</gene>
<dbReference type="InterPro" id="IPR003591">
    <property type="entry name" value="Leu-rich_rpt_typical-subtyp"/>
</dbReference>
<feature type="signal peptide" evidence="4">
    <location>
        <begin position="1"/>
        <end position="17"/>
    </location>
</feature>
<keyword evidence="1" id="KW-0433">Leucine-rich repeat</keyword>
<dbReference type="PANTHER" id="PTHR24373">
    <property type="entry name" value="SLIT RELATED LEUCINE-RICH REPEAT NEURONAL PROTEIN"/>
    <property type="match status" value="1"/>
</dbReference>
<dbReference type="FunFam" id="3.80.10.10:FF:002425">
    <property type="entry name" value="Uncharacterized protein"/>
    <property type="match status" value="1"/>
</dbReference>
<evidence type="ECO:0000256" key="4">
    <source>
        <dbReference type="SAM" id="SignalP"/>
    </source>
</evidence>
<dbReference type="Gene3D" id="3.80.10.10">
    <property type="entry name" value="Ribonuclease Inhibitor"/>
    <property type="match status" value="1"/>
</dbReference>
<dbReference type="AlphaFoldDB" id="A0A8J9W2T5"/>
<reference evidence="5" key="1">
    <citation type="submission" date="2022-01" db="EMBL/GenBank/DDBJ databases">
        <authorList>
            <person name="Braso-Vives M."/>
        </authorList>
    </citation>
    <scope>NUCLEOTIDE SEQUENCE</scope>
</reference>
<dbReference type="OrthoDB" id="27267at2759"/>
<accession>A0A8J9W2T5</accession>
<evidence type="ECO:0000256" key="2">
    <source>
        <dbReference type="ARBA" id="ARBA00022729"/>
    </source>
</evidence>
<dbReference type="PROSITE" id="PS51450">
    <property type="entry name" value="LRR"/>
    <property type="match status" value="1"/>
</dbReference>
<name>A0A8J9W2T5_BRALA</name>
<keyword evidence="6" id="KW-1185">Reference proteome</keyword>
<keyword evidence="2 4" id="KW-0732">Signal</keyword>
<protein>
    <submittedName>
        <fullName evidence="5">SLIT2 protein</fullName>
    </submittedName>
</protein>
<dbReference type="Proteomes" id="UP000838412">
    <property type="component" value="Chromosome 10"/>
</dbReference>
<evidence type="ECO:0000256" key="1">
    <source>
        <dbReference type="ARBA" id="ARBA00022614"/>
    </source>
</evidence>
<dbReference type="PANTHER" id="PTHR24373:SF275">
    <property type="entry name" value="TIR DOMAIN-CONTAINING PROTEIN"/>
    <property type="match status" value="1"/>
</dbReference>
<evidence type="ECO:0000313" key="6">
    <source>
        <dbReference type="Proteomes" id="UP000838412"/>
    </source>
</evidence>
<dbReference type="SMART" id="SM00369">
    <property type="entry name" value="LRR_TYP"/>
    <property type="match status" value="4"/>
</dbReference>
<dbReference type="InterPro" id="IPR050328">
    <property type="entry name" value="Dev_Immune_Receptor"/>
</dbReference>
<proteinExistence type="predicted"/>
<sequence length="275" mass="30466">MSIVWVLLTIAAVTVEGQPQPACDSVGDGSPVCSCGTGRISCKDADLTDVPTDIPPDTDTLELSGNSITFPRLAHLELRSNKLASLPTGIFDNLPRLEGLQLDNNTLESLEDPDIFKDLQNLRVLDLQENNLKSLPSGIFSESNLERLKFLSLHYNALTEIENGTFDNLPSVEYIYMQYNPLKKVGCGMVPTKDMSPFLETFTISCTCDLEPLFDCPEFAWLGYKTLCLSPIWIWRTPLNYTSPDRWGCGGSGSNHTDWFVLAILLFLSSLFISA</sequence>
<evidence type="ECO:0000313" key="5">
    <source>
        <dbReference type="EMBL" id="CAH1237909.1"/>
    </source>
</evidence>
<dbReference type="EMBL" id="OV696695">
    <property type="protein sequence ID" value="CAH1237909.1"/>
    <property type="molecule type" value="Genomic_DNA"/>
</dbReference>
<evidence type="ECO:0000256" key="3">
    <source>
        <dbReference type="ARBA" id="ARBA00022737"/>
    </source>
</evidence>
<dbReference type="Pfam" id="PF13855">
    <property type="entry name" value="LRR_8"/>
    <property type="match status" value="2"/>
</dbReference>
<keyword evidence="3" id="KW-0677">Repeat</keyword>
<dbReference type="InterPro" id="IPR001611">
    <property type="entry name" value="Leu-rich_rpt"/>
</dbReference>